<protein>
    <submittedName>
        <fullName evidence="4">Fe-S cluster assembly protein SufD</fullName>
    </submittedName>
</protein>
<feature type="domain" description="SUF system FeS cluster assembly SufBD N-terminal" evidence="3">
    <location>
        <begin position="29"/>
        <end position="172"/>
    </location>
</feature>
<dbReference type="SUPFAM" id="SSF101960">
    <property type="entry name" value="Stabilizer of iron transporter SufD"/>
    <property type="match status" value="1"/>
</dbReference>
<dbReference type="InterPro" id="IPR000825">
    <property type="entry name" value="SUF_FeS_clus_asmbl_SufBD_core"/>
</dbReference>
<reference evidence="4 5" key="1">
    <citation type="submission" date="2018-08" db="EMBL/GenBank/DDBJ databases">
        <title>Chitinophaga sp. K20C18050901, a novel bacterium isolated from forest soil.</title>
        <authorList>
            <person name="Wang C."/>
        </authorList>
    </citation>
    <scope>NUCLEOTIDE SEQUENCE [LARGE SCALE GENOMIC DNA]</scope>
    <source>
        <strain evidence="4 5">K20C18050901</strain>
    </source>
</reference>
<organism evidence="4 5">
    <name type="scientific">Chitinophaga silvisoli</name>
    <dbReference type="NCBI Taxonomy" id="2291814"/>
    <lineage>
        <taxon>Bacteria</taxon>
        <taxon>Pseudomonadati</taxon>
        <taxon>Bacteroidota</taxon>
        <taxon>Chitinophagia</taxon>
        <taxon>Chitinophagales</taxon>
        <taxon>Chitinophagaceae</taxon>
        <taxon>Chitinophaga</taxon>
    </lineage>
</organism>
<dbReference type="InterPro" id="IPR045595">
    <property type="entry name" value="SufBD_N"/>
</dbReference>
<dbReference type="Pfam" id="PF19295">
    <property type="entry name" value="SufBD_N"/>
    <property type="match status" value="1"/>
</dbReference>
<evidence type="ECO:0000259" key="2">
    <source>
        <dbReference type="Pfam" id="PF01458"/>
    </source>
</evidence>
<proteinExistence type="inferred from homology"/>
<sequence>MTSDINKSFYDFISNGMPGPEQQTDVNNAILPARKAAFSRFRSLGLPTLKTEEWRYTNIQRYLKDAFTLAEEEQSTVTAEQLKGASIPKLDSYTAVLVNGRLQPALSQLPADGKITISKISDAAGNAQLQAWFDKHPHLQKQPFAALNAAFFADGLFIEAGVNASLDKPLHIIHVYTAAANAFIQPHHLVVLHKSATLEIIETAVGLNEAAIAFVNSVTEVVLEENAELWHYNVQSTIKNSRHIYHTSALQKADSRYHHFNFTLPAAELTRNNLSVALTGSNTETNLHGLFLATEQQHVDNHTFVDHQVAHCNSNELYKGVLLDNAKGVFTGKIMVHQDAQKTNAFQQNNNLLMSEKANINSQPQLEIYADDVKCSHGFTVGRFSEEALFYLRSRGIGEEAAKTLMVNAFAFDITDQVHIPALQEFLSDKIRRYVTGAINN</sequence>
<evidence type="ECO:0000256" key="1">
    <source>
        <dbReference type="ARBA" id="ARBA00043967"/>
    </source>
</evidence>
<dbReference type="OrthoDB" id="9768262at2"/>
<accession>A0A3E1NUP3</accession>
<dbReference type="GO" id="GO:0016226">
    <property type="term" value="P:iron-sulfur cluster assembly"/>
    <property type="evidence" value="ECO:0007669"/>
    <property type="project" value="InterPro"/>
</dbReference>
<comment type="caution">
    <text evidence="4">The sequence shown here is derived from an EMBL/GenBank/DDBJ whole genome shotgun (WGS) entry which is preliminary data.</text>
</comment>
<keyword evidence="5" id="KW-1185">Reference proteome</keyword>
<dbReference type="PANTHER" id="PTHR43575">
    <property type="entry name" value="PROTEIN ABCI7, CHLOROPLASTIC"/>
    <property type="match status" value="1"/>
</dbReference>
<dbReference type="InterPro" id="IPR055346">
    <property type="entry name" value="Fe-S_cluster_assembly_SufBD"/>
</dbReference>
<evidence type="ECO:0000259" key="3">
    <source>
        <dbReference type="Pfam" id="PF19295"/>
    </source>
</evidence>
<dbReference type="EMBL" id="QTJV01000013">
    <property type="protein sequence ID" value="RFM31665.1"/>
    <property type="molecule type" value="Genomic_DNA"/>
</dbReference>
<evidence type="ECO:0000313" key="4">
    <source>
        <dbReference type="EMBL" id="RFM31665.1"/>
    </source>
</evidence>
<name>A0A3E1NUP3_9BACT</name>
<dbReference type="InterPro" id="IPR037284">
    <property type="entry name" value="SUF_FeS_clus_asmbl_SufBD_sf"/>
</dbReference>
<dbReference type="PANTHER" id="PTHR43575:SF1">
    <property type="entry name" value="PROTEIN ABCI7, CHLOROPLASTIC"/>
    <property type="match status" value="1"/>
</dbReference>
<dbReference type="InterPro" id="IPR011542">
    <property type="entry name" value="SUF_FeS_clus_asmbl_SufD"/>
</dbReference>
<feature type="domain" description="SUF system FeS cluster assembly SufBD core" evidence="2">
    <location>
        <begin position="178"/>
        <end position="410"/>
    </location>
</feature>
<dbReference type="Pfam" id="PF01458">
    <property type="entry name" value="SUFBD_core"/>
    <property type="match status" value="1"/>
</dbReference>
<dbReference type="RefSeq" id="WP_116856820.1">
    <property type="nucleotide sequence ID" value="NZ_QTJV01000013.1"/>
</dbReference>
<dbReference type="AlphaFoldDB" id="A0A3E1NUP3"/>
<gene>
    <name evidence="4" type="primary">sufD</name>
    <name evidence="4" type="ORF">DXN04_28560</name>
</gene>
<comment type="similarity">
    <text evidence="1">Belongs to the iron-sulfur cluster assembly SufBD family.</text>
</comment>
<evidence type="ECO:0000313" key="5">
    <source>
        <dbReference type="Proteomes" id="UP000261174"/>
    </source>
</evidence>
<dbReference type="Proteomes" id="UP000261174">
    <property type="component" value="Unassembled WGS sequence"/>
</dbReference>
<dbReference type="NCBIfam" id="TIGR01981">
    <property type="entry name" value="sufD"/>
    <property type="match status" value="1"/>
</dbReference>